<reference evidence="1 2" key="1">
    <citation type="journal article" date="2021" name="BMC Genomics">
        <title>Telomere-to-telomere genome assembly of asparaginase-producing Trichoderma simmonsii.</title>
        <authorList>
            <person name="Chung D."/>
            <person name="Kwon Y.M."/>
            <person name="Yang Y."/>
        </authorList>
    </citation>
    <scope>NUCLEOTIDE SEQUENCE [LARGE SCALE GENOMIC DNA]</scope>
    <source>
        <strain evidence="1 2">GH-Sj1</strain>
    </source>
</reference>
<gene>
    <name evidence="1" type="ORF">H0G86_003171</name>
</gene>
<evidence type="ECO:0000313" key="2">
    <source>
        <dbReference type="Proteomes" id="UP000826661"/>
    </source>
</evidence>
<dbReference type="AlphaFoldDB" id="A0A8G0L4Z8"/>
<evidence type="ECO:0000313" key="1">
    <source>
        <dbReference type="EMBL" id="QYS95901.1"/>
    </source>
</evidence>
<keyword evidence="2" id="KW-1185">Reference proteome</keyword>
<dbReference type="Proteomes" id="UP000826661">
    <property type="component" value="Chromosome II"/>
</dbReference>
<sequence length="135" mass="15217">MASIGYYRHEYIIIPLFGHGNIFISCSLMQCKQHKLLHSLMSFPTTYALSLSISLVQAFASYSSPINAPMSHFSSSPRSTVSFTRQYRYRYSCILLLGHPRSIHHNLIHMSVASLSRLLPGGIHCNSSCYFVKSV</sequence>
<protein>
    <submittedName>
        <fullName evidence="1">Uncharacterized protein</fullName>
    </submittedName>
</protein>
<proteinExistence type="predicted"/>
<organism evidence="1 2">
    <name type="scientific">Trichoderma simmonsii</name>
    <dbReference type="NCBI Taxonomy" id="1491479"/>
    <lineage>
        <taxon>Eukaryota</taxon>
        <taxon>Fungi</taxon>
        <taxon>Dikarya</taxon>
        <taxon>Ascomycota</taxon>
        <taxon>Pezizomycotina</taxon>
        <taxon>Sordariomycetes</taxon>
        <taxon>Hypocreomycetidae</taxon>
        <taxon>Hypocreales</taxon>
        <taxon>Hypocreaceae</taxon>
        <taxon>Trichoderma</taxon>
    </lineage>
</organism>
<accession>A0A8G0L4Z8</accession>
<dbReference type="EMBL" id="CP075865">
    <property type="protein sequence ID" value="QYS95901.1"/>
    <property type="molecule type" value="Genomic_DNA"/>
</dbReference>
<name>A0A8G0L4Z8_9HYPO</name>